<keyword evidence="3" id="KW-1185">Reference proteome</keyword>
<dbReference type="GO" id="GO:0000329">
    <property type="term" value="C:fungal-type vacuole membrane"/>
    <property type="evidence" value="ECO:0007669"/>
    <property type="project" value="TreeGrafter"/>
</dbReference>
<evidence type="ECO:0000256" key="1">
    <source>
        <dbReference type="SAM" id="MobiDB-lite"/>
    </source>
</evidence>
<feature type="compositionally biased region" description="Low complexity" evidence="1">
    <location>
        <begin position="208"/>
        <end position="222"/>
    </location>
</feature>
<feature type="region of interest" description="Disordered" evidence="1">
    <location>
        <begin position="339"/>
        <end position="388"/>
    </location>
</feature>
<feature type="region of interest" description="Disordered" evidence="1">
    <location>
        <begin position="1"/>
        <end position="88"/>
    </location>
</feature>
<protein>
    <submittedName>
        <fullName evidence="2">Uncharacterized protein</fullName>
    </submittedName>
</protein>
<proteinExistence type="predicted"/>
<accession>A0A9P1H2I8</accession>
<feature type="compositionally biased region" description="Basic and acidic residues" evidence="1">
    <location>
        <begin position="379"/>
        <end position="388"/>
    </location>
</feature>
<feature type="compositionally biased region" description="Basic and acidic residues" evidence="1">
    <location>
        <begin position="145"/>
        <end position="156"/>
    </location>
</feature>
<comment type="caution">
    <text evidence="2">The sequence shown here is derived from an EMBL/GenBank/DDBJ whole genome shotgun (WGS) entry which is preliminary data.</text>
</comment>
<dbReference type="OrthoDB" id="5430106at2759"/>
<gene>
    <name evidence="2" type="ORF">PPNO1_LOCUS5146</name>
</gene>
<sequence length="388" mass="42962">MARQPQSNGNSSPRSSTHRRAHSDVKLAREASATNLKRNRSHHDVARRNKSFDRLRALTSANKPRTGKRNRDSTGGTSTEPADPAMSSADREIALHKEYLTSRLLKRAPSHGAPPQISSAIASVPLSQSQSSSRHHVSRLHRPRHALDQHHRREYPANDDGLTSRFITRPGSHLHREGSFYTHEPAPDTTRSLEAKAPRRPRSMANLTTASSSKTEPSSSAENSDDMRQRSRRRRPAAPPAETSRTQQKLNLQRASSVIEPGQPLSAAAVGGQGMGMGLGMPLGMGMPGANSLVNIPGAAFDGGSSRDPRVGRLLERTGMEYRVVRRYQNPVVRSLNRLAHIQGADRPRQILPRRRQRPRDPRRGRHPSRRPLPRPPRAHREQPAPGS</sequence>
<dbReference type="PANTHER" id="PTHR22794:SF2">
    <property type="entry name" value="THAP DOMAIN-CONTAINING PROTEIN 11"/>
    <property type="match status" value="1"/>
</dbReference>
<feature type="compositionally biased region" description="Polar residues" evidence="1">
    <location>
        <begin position="1"/>
        <end position="15"/>
    </location>
</feature>
<dbReference type="PANTHER" id="PTHR22794">
    <property type="entry name" value="THAP DOMAIN PROTEIN 11"/>
    <property type="match status" value="1"/>
</dbReference>
<feature type="compositionally biased region" description="Polar residues" evidence="1">
    <location>
        <begin position="243"/>
        <end position="256"/>
    </location>
</feature>
<feature type="region of interest" description="Disordered" evidence="1">
    <location>
        <begin position="124"/>
        <end position="260"/>
    </location>
</feature>
<dbReference type="EMBL" id="CALLCH030000012">
    <property type="protein sequence ID" value="CAI4215435.1"/>
    <property type="molecule type" value="Genomic_DNA"/>
</dbReference>
<dbReference type="AlphaFoldDB" id="A0A9P1H2I8"/>
<reference evidence="2" key="1">
    <citation type="submission" date="2022-11" db="EMBL/GenBank/DDBJ databases">
        <authorList>
            <person name="Scott C."/>
            <person name="Bruce N."/>
        </authorList>
    </citation>
    <scope>NUCLEOTIDE SEQUENCE</scope>
</reference>
<organism evidence="2 3">
    <name type="scientific">Parascedosporium putredinis</name>
    <dbReference type="NCBI Taxonomy" id="1442378"/>
    <lineage>
        <taxon>Eukaryota</taxon>
        <taxon>Fungi</taxon>
        <taxon>Dikarya</taxon>
        <taxon>Ascomycota</taxon>
        <taxon>Pezizomycotina</taxon>
        <taxon>Sordariomycetes</taxon>
        <taxon>Hypocreomycetidae</taxon>
        <taxon>Microascales</taxon>
        <taxon>Microascaceae</taxon>
        <taxon>Parascedosporium</taxon>
    </lineage>
</organism>
<feature type="compositionally biased region" description="Basic residues" evidence="1">
    <location>
        <begin position="133"/>
        <end position="144"/>
    </location>
</feature>
<evidence type="ECO:0000313" key="3">
    <source>
        <dbReference type="Proteomes" id="UP000838763"/>
    </source>
</evidence>
<dbReference type="GO" id="GO:0031931">
    <property type="term" value="C:TORC1 complex"/>
    <property type="evidence" value="ECO:0007669"/>
    <property type="project" value="TreeGrafter"/>
</dbReference>
<feature type="compositionally biased region" description="Basic residues" evidence="1">
    <location>
        <begin position="352"/>
        <end position="373"/>
    </location>
</feature>
<evidence type="ECO:0000313" key="2">
    <source>
        <dbReference type="EMBL" id="CAI4215435.1"/>
    </source>
</evidence>
<feature type="compositionally biased region" description="Basic and acidic residues" evidence="1">
    <location>
        <begin position="42"/>
        <end position="56"/>
    </location>
</feature>
<dbReference type="Proteomes" id="UP000838763">
    <property type="component" value="Unassembled WGS sequence"/>
</dbReference>
<name>A0A9P1H2I8_9PEZI</name>